<organism evidence="2 3">
    <name type="scientific">Pontiella desulfatans</name>
    <dbReference type="NCBI Taxonomy" id="2750659"/>
    <lineage>
        <taxon>Bacteria</taxon>
        <taxon>Pseudomonadati</taxon>
        <taxon>Kiritimatiellota</taxon>
        <taxon>Kiritimatiellia</taxon>
        <taxon>Kiritimatiellales</taxon>
        <taxon>Pontiellaceae</taxon>
        <taxon>Pontiella</taxon>
    </lineage>
</organism>
<sequence length="140" mass="15826">MPTRLTASVGRKEPGDREFSSKSYHASLEKELPSDLNAEQLKSEIHQTYARLEQAIDEQISGKVTRLPQRQGQQRRQRAPEGPASQKQTAYLLDLATARNVTLAQLNAEVQQRFGVDSIYMLDRVSCSKMIDHMQQQKAA</sequence>
<evidence type="ECO:0000256" key="1">
    <source>
        <dbReference type="SAM" id="MobiDB-lite"/>
    </source>
</evidence>
<feature type="region of interest" description="Disordered" evidence="1">
    <location>
        <begin position="1"/>
        <end position="26"/>
    </location>
</feature>
<dbReference type="AlphaFoldDB" id="A0A6C2UAM7"/>
<dbReference type="RefSeq" id="WP_136082427.1">
    <property type="nucleotide sequence ID" value="NZ_CAAHFG010000004.1"/>
</dbReference>
<accession>A0A6C2UAM7</accession>
<reference evidence="2 3" key="1">
    <citation type="submission" date="2019-04" db="EMBL/GenBank/DDBJ databases">
        <authorList>
            <person name="Van Vliet M D."/>
        </authorList>
    </citation>
    <scope>NUCLEOTIDE SEQUENCE [LARGE SCALE GENOMIC DNA]</scope>
    <source>
        <strain evidence="2 3">F1</strain>
    </source>
</reference>
<feature type="region of interest" description="Disordered" evidence="1">
    <location>
        <begin position="61"/>
        <end position="87"/>
    </location>
</feature>
<dbReference type="Proteomes" id="UP000366872">
    <property type="component" value="Unassembled WGS sequence"/>
</dbReference>
<protein>
    <submittedName>
        <fullName evidence="2">Uncharacterized protein</fullName>
    </submittedName>
</protein>
<gene>
    <name evidence="2" type="ORF">PDESU_05505</name>
</gene>
<feature type="compositionally biased region" description="Basic and acidic residues" evidence="1">
    <location>
        <begin position="10"/>
        <end position="20"/>
    </location>
</feature>
<keyword evidence="3" id="KW-1185">Reference proteome</keyword>
<dbReference type="EMBL" id="CAAHFG010000004">
    <property type="protein sequence ID" value="VGO16913.1"/>
    <property type="molecule type" value="Genomic_DNA"/>
</dbReference>
<proteinExistence type="predicted"/>
<name>A0A6C2UAM7_PONDE</name>
<evidence type="ECO:0000313" key="2">
    <source>
        <dbReference type="EMBL" id="VGO16913.1"/>
    </source>
</evidence>
<evidence type="ECO:0000313" key="3">
    <source>
        <dbReference type="Proteomes" id="UP000366872"/>
    </source>
</evidence>